<gene>
    <name evidence="1" type="ORF">LNTAR_07844</name>
</gene>
<dbReference type="STRING" id="313628.LNTAR_07844"/>
<dbReference type="EMBL" id="ABCK01000022">
    <property type="protein sequence ID" value="EDM25938.1"/>
    <property type="molecule type" value="Genomic_DNA"/>
</dbReference>
<protein>
    <submittedName>
        <fullName evidence="1">Uncharacterized protein</fullName>
    </submittedName>
</protein>
<dbReference type="Proteomes" id="UP000004947">
    <property type="component" value="Unassembled WGS sequence"/>
</dbReference>
<dbReference type="RefSeq" id="WP_007280322.1">
    <property type="nucleotide sequence ID" value="NZ_ABCK01000022.1"/>
</dbReference>
<evidence type="ECO:0000313" key="2">
    <source>
        <dbReference type="Proteomes" id="UP000004947"/>
    </source>
</evidence>
<name>A6DR50_9BACT</name>
<accession>A6DR50</accession>
<organism evidence="1 2">
    <name type="scientific">Lentisphaera araneosa HTCC2155</name>
    <dbReference type="NCBI Taxonomy" id="313628"/>
    <lineage>
        <taxon>Bacteria</taxon>
        <taxon>Pseudomonadati</taxon>
        <taxon>Lentisphaerota</taxon>
        <taxon>Lentisphaeria</taxon>
        <taxon>Lentisphaerales</taxon>
        <taxon>Lentisphaeraceae</taxon>
        <taxon>Lentisphaera</taxon>
    </lineage>
</organism>
<dbReference type="AlphaFoldDB" id="A6DR50"/>
<keyword evidence="2" id="KW-1185">Reference proteome</keyword>
<comment type="caution">
    <text evidence="1">The sequence shown here is derived from an EMBL/GenBank/DDBJ whole genome shotgun (WGS) entry which is preliminary data.</text>
</comment>
<proteinExistence type="predicted"/>
<reference evidence="1 2" key="1">
    <citation type="journal article" date="2010" name="J. Bacteriol.">
        <title>Genome sequence of Lentisphaera araneosa HTCC2155T, the type species of the order Lentisphaerales in the phylum Lentisphaerae.</title>
        <authorList>
            <person name="Thrash J.C."/>
            <person name="Cho J.C."/>
            <person name="Vergin K.L."/>
            <person name="Morris R.M."/>
            <person name="Giovannoni S.J."/>
        </authorList>
    </citation>
    <scope>NUCLEOTIDE SEQUENCE [LARGE SCALE GENOMIC DNA]</scope>
    <source>
        <strain evidence="1 2">HTCC2155</strain>
    </source>
</reference>
<evidence type="ECO:0000313" key="1">
    <source>
        <dbReference type="EMBL" id="EDM25938.1"/>
    </source>
</evidence>
<sequence>MYLDDNDGQYPPGRNPISYAWDDYLSSYMGIDLTEAEKLAHNPTDRGSFKVWQCPLDDVTRLIDNRIPRTYQVNSYSIGGSKRTFDYNNPLYQIDLPDPANTILINEQAKSHNTMGSGSNVVIENTGNITEATTGVQRTGGVQYDANHHKNGFKNPVILADGHAEVMYMPTTTANNYYLWSSKVY</sequence>